<evidence type="ECO:0000256" key="6">
    <source>
        <dbReference type="SAM" id="Phobius"/>
    </source>
</evidence>
<gene>
    <name evidence="8" type="ORF">OUO13_15320</name>
</gene>
<sequence length="257" mass="28959">MTTSKSESRKPASSPLDDITPAETGLLLVCWLFFLLNFALVSYALYSGAAWWALALFPLSVYTADALSGISHFYLDYRRTTPNVGLRELYFFKGNKGSPKYLKMREEAMEKISPLEKVVFDFKTHHLSPGALARRSFMRLAAPMVMFIGFPLALVSGGLFALGIIGPALLVFICMFNLMLSLAQYAHALAHRREIPGWVQVLQKLHIFITKEAHNIHHQDLGMDFCILSGIANPLVNRIFNFCRRRGWIFEDGLTPV</sequence>
<dbReference type="EMBL" id="JAPNOA010000056">
    <property type="protein sequence ID" value="MCY0966556.1"/>
    <property type="molecule type" value="Genomic_DNA"/>
</dbReference>
<evidence type="ECO:0000313" key="9">
    <source>
        <dbReference type="Proteomes" id="UP001150830"/>
    </source>
</evidence>
<keyword evidence="4 6" id="KW-1133">Transmembrane helix</keyword>
<reference evidence="8" key="1">
    <citation type="submission" date="2022-11" db="EMBL/GenBank/DDBJ databases">
        <title>Parathalassolutuus dongxingensis gen. nov., sp. nov., a novel member of family Oceanospirillaceae isolated from a coastal shrimp pond in Guangxi, China.</title>
        <authorList>
            <person name="Chen H."/>
        </authorList>
    </citation>
    <scope>NUCLEOTIDE SEQUENCE</scope>
    <source>
        <strain evidence="8">G-43</strain>
    </source>
</reference>
<dbReference type="PANTHER" id="PTHR48230:SF1">
    <property type="entry name" value="LIPID DESATURASE DOMAIN-CONTAINING PROTEIN"/>
    <property type="match status" value="1"/>
</dbReference>
<dbReference type="InterPro" id="IPR019547">
    <property type="entry name" value="Lipid_desat"/>
</dbReference>
<dbReference type="PANTHER" id="PTHR48230">
    <property type="match status" value="1"/>
</dbReference>
<evidence type="ECO:0000313" key="8">
    <source>
        <dbReference type="EMBL" id="MCY0966556.1"/>
    </source>
</evidence>
<accession>A0A9X3ELH9</accession>
<name>A0A9X3ELH9_9GAMM</name>
<evidence type="ECO:0000256" key="5">
    <source>
        <dbReference type="ARBA" id="ARBA00023136"/>
    </source>
</evidence>
<dbReference type="Pfam" id="PF10520">
    <property type="entry name" value="Lipid_desat"/>
    <property type="match status" value="1"/>
</dbReference>
<feature type="transmembrane region" description="Helical" evidence="6">
    <location>
        <begin position="52"/>
        <end position="75"/>
    </location>
</feature>
<dbReference type="RefSeq" id="WP_283174760.1">
    <property type="nucleotide sequence ID" value="NZ_JAPNOA010000056.1"/>
</dbReference>
<feature type="domain" description="Lipid desaturase" evidence="7">
    <location>
        <begin position="118"/>
        <end position="239"/>
    </location>
</feature>
<feature type="transmembrane region" description="Helical" evidence="6">
    <location>
        <begin position="26"/>
        <end position="46"/>
    </location>
</feature>
<evidence type="ECO:0000256" key="2">
    <source>
        <dbReference type="ARBA" id="ARBA00007620"/>
    </source>
</evidence>
<dbReference type="InterPro" id="IPR053335">
    <property type="entry name" value="Fatty_acid_desaturase_CarF"/>
</dbReference>
<keyword evidence="3 6" id="KW-0812">Transmembrane</keyword>
<feature type="transmembrane region" description="Helical" evidence="6">
    <location>
        <begin position="160"/>
        <end position="183"/>
    </location>
</feature>
<evidence type="ECO:0000256" key="1">
    <source>
        <dbReference type="ARBA" id="ARBA00004141"/>
    </source>
</evidence>
<dbReference type="GO" id="GO:0016020">
    <property type="term" value="C:membrane"/>
    <property type="evidence" value="ECO:0007669"/>
    <property type="project" value="UniProtKB-SubCell"/>
</dbReference>
<dbReference type="AlphaFoldDB" id="A0A9X3ELH9"/>
<comment type="caution">
    <text evidence="8">The sequence shown here is derived from an EMBL/GenBank/DDBJ whole genome shotgun (WGS) entry which is preliminary data.</text>
</comment>
<evidence type="ECO:0000256" key="3">
    <source>
        <dbReference type="ARBA" id="ARBA00022692"/>
    </source>
</evidence>
<comment type="similarity">
    <text evidence="2">Belongs to the fatty acid desaturase CarF family.</text>
</comment>
<proteinExistence type="inferred from homology"/>
<organism evidence="8 9">
    <name type="scientific">Parathalassolituus penaei</name>
    <dbReference type="NCBI Taxonomy" id="2997323"/>
    <lineage>
        <taxon>Bacteria</taxon>
        <taxon>Pseudomonadati</taxon>
        <taxon>Pseudomonadota</taxon>
        <taxon>Gammaproteobacteria</taxon>
        <taxon>Oceanospirillales</taxon>
        <taxon>Oceanospirillaceae</taxon>
        <taxon>Parathalassolituus</taxon>
    </lineage>
</organism>
<comment type="subcellular location">
    <subcellularLocation>
        <location evidence="1">Membrane</location>
        <topology evidence="1">Multi-pass membrane protein</topology>
    </subcellularLocation>
</comment>
<feature type="transmembrane region" description="Helical" evidence="6">
    <location>
        <begin position="137"/>
        <end position="154"/>
    </location>
</feature>
<keyword evidence="5 6" id="KW-0472">Membrane</keyword>
<protein>
    <recommendedName>
        <fullName evidence="7">Lipid desaturase domain-containing protein</fullName>
    </recommendedName>
</protein>
<keyword evidence="9" id="KW-1185">Reference proteome</keyword>
<dbReference type="Proteomes" id="UP001150830">
    <property type="component" value="Unassembled WGS sequence"/>
</dbReference>
<evidence type="ECO:0000259" key="7">
    <source>
        <dbReference type="Pfam" id="PF10520"/>
    </source>
</evidence>
<evidence type="ECO:0000256" key="4">
    <source>
        <dbReference type="ARBA" id="ARBA00022989"/>
    </source>
</evidence>